<dbReference type="Proteomes" id="UP000075882">
    <property type="component" value="Unassembled WGS sequence"/>
</dbReference>
<feature type="chain" id="PRO_5036454448" evidence="1">
    <location>
        <begin position="24"/>
        <end position="109"/>
    </location>
</feature>
<proteinExistence type="predicted"/>
<protein>
    <submittedName>
        <fullName evidence="2">Uncharacterized protein</fullName>
    </submittedName>
</protein>
<keyword evidence="1" id="KW-0732">Signal</keyword>
<feature type="signal peptide" evidence="1">
    <location>
        <begin position="1"/>
        <end position="23"/>
    </location>
</feature>
<sequence>LLSGTCVGCVCVCVCVCASVVCCTTVPYSEGGGWRCCRCGDGVDAEGKKNCNHSLAESKVSEKEIDKLWGSSVSAVSVCVCVCLPEILLPSSNLVLCRCVCCVNSANWW</sequence>
<name>A0A8W7P874_ANOCL</name>
<dbReference type="AlphaFoldDB" id="A0A8W7P874"/>
<evidence type="ECO:0000313" key="2">
    <source>
        <dbReference type="EnsemblMetazoa" id="ACOM026902-PA.1"/>
    </source>
</evidence>
<reference evidence="2" key="1">
    <citation type="submission" date="2022-08" db="UniProtKB">
        <authorList>
            <consortium name="EnsemblMetazoa"/>
        </authorList>
    </citation>
    <scope>IDENTIFICATION</scope>
</reference>
<dbReference type="EnsemblMetazoa" id="ACOM026902-RA">
    <property type="protein sequence ID" value="ACOM026902-PA.1"/>
    <property type="gene ID" value="ACOM026902"/>
</dbReference>
<evidence type="ECO:0000256" key="1">
    <source>
        <dbReference type="SAM" id="SignalP"/>
    </source>
</evidence>
<organism evidence="2">
    <name type="scientific">Anopheles coluzzii</name>
    <name type="common">African malaria mosquito</name>
    <dbReference type="NCBI Taxonomy" id="1518534"/>
    <lineage>
        <taxon>Eukaryota</taxon>
        <taxon>Metazoa</taxon>
        <taxon>Ecdysozoa</taxon>
        <taxon>Arthropoda</taxon>
        <taxon>Hexapoda</taxon>
        <taxon>Insecta</taxon>
        <taxon>Pterygota</taxon>
        <taxon>Neoptera</taxon>
        <taxon>Endopterygota</taxon>
        <taxon>Diptera</taxon>
        <taxon>Nematocera</taxon>
        <taxon>Culicoidea</taxon>
        <taxon>Culicidae</taxon>
        <taxon>Anophelinae</taxon>
        <taxon>Anopheles</taxon>
    </lineage>
</organism>
<accession>A0A8W7P874</accession>